<keyword evidence="1" id="KW-0285">Flavoprotein</keyword>
<dbReference type="GO" id="GO:0005634">
    <property type="term" value="C:nucleus"/>
    <property type="evidence" value="ECO:0007669"/>
    <property type="project" value="TreeGrafter"/>
</dbReference>
<dbReference type="Gene3D" id="3.30.450.20">
    <property type="entry name" value="PAS domain"/>
    <property type="match status" value="1"/>
</dbReference>
<dbReference type="EMBL" id="MN739089">
    <property type="protein sequence ID" value="QHS87915.1"/>
    <property type="molecule type" value="Genomic_DNA"/>
</dbReference>
<sequence length="250" mass="29200">MQYLKNLFNIDFEKNHRRNSIQQNTNGPDILTMDHLFRCHEIEKYVVDLISEKSIENKKLRIKEQFHIVNTDAERETEETLSYVNSKVANFYISAVEYIWLKNVISSVENIPICITIATARKEYFGFPLIYVNKQFEKTTEYDRKDILGKNCKFLQPSIPIMEEEIQYRLLKSSTQLGLVASIIITNIKKSGKPFYNLVTLNPIKDKHGNYIYMIGIQMEITNSPITDENVKNIIDLMHLLSKIKINVLS</sequence>
<dbReference type="PANTHER" id="PTHR47429:SF2">
    <property type="entry name" value="PROTEIN TWIN LOV 1"/>
    <property type="match status" value="1"/>
</dbReference>
<dbReference type="InterPro" id="IPR035965">
    <property type="entry name" value="PAS-like_dom_sf"/>
</dbReference>
<dbReference type="SMART" id="SM00086">
    <property type="entry name" value="PAC"/>
    <property type="match status" value="1"/>
</dbReference>
<dbReference type="AlphaFoldDB" id="A0A6C0B6P1"/>
<dbReference type="CDD" id="cd00130">
    <property type="entry name" value="PAS"/>
    <property type="match status" value="1"/>
</dbReference>
<evidence type="ECO:0000256" key="3">
    <source>
        <dbReference type="ARBA" id="ARBA00022991"/>
    </source>
</evidence>
<dbReference type="Pfam" id="PF13426">
    <property type="entry name" value="PAS_9"/>
    <property type="match status" value="1"/>
</dbReference>
<evidence type="ECO:0000313" key="5">
    <source>
        <dbReference type="EMBL" id="QHS87915.1"/>
    </source>
</evidence>
<accession>A0A6C0B6P1</accession>
<keyword evidence="2" id="KW-0288">FMN</keyword>
<reference evidence="5" key="1">
    <citation type="journal article" date="2020" name="Nature">
        <title>Giant virus diversity and host interactions through global metagenomics.</title>
        <authorList>
            <person name="Schulz F."/>
            <person name="Roux S."/>
            <person name="Paez-Espino D."/>
            <person name="Jungbluth S."/>
            <person name="Walsh D.A."/>
            <person name="Denef V.J."/>
            <person name="McMahon K.D."/>
            <person name="Konstantinidis K.T."/>
            <person name="Eloe-Fadrosh E.A."/>
            <person name="Kyrpides N.C."/>
            <person name="Woyke T."/>
        </authorList>
    </citation>
    <scope>NUCLEOTIDE SEQUENCE</scope>
    <source>
        <strain evidence="5">GVMAG-M-3300010158-13</strain>
    </source>
</reference>
<dbReference type="PANTHER" id="PTHR47429">
    <property type="entry name" value="PROTEIN TWIN LOV 1"/>
    <property type="match status" value="1"/>
</dbReference>
<dbReference type="PROSITE" id="PS50113">
    <property type="entry name" value="PAC"/>
    <property type="match status" value="1"/>
</dbReference>
<dbReference type="InterPro" id="IPR001610">
    <property type="entry name" value="PAC"/>
</dbReference>
<protein>
    <recommendedName>
        <fullName evidence="4">PAC domain-containing protein</fullName>
    </recommendedName>
</protein>
<dbReference type="InterPro" id="IPR000014">
    <property type="entry name" value="PAS"/>
</dbReference>
<keyword evidence="3" id="KW-0157">Chromophore</keyword>
<feature type="domain" description="PAC" evidence="4">
    <location>
        <begin position="181"/>
        <end position="233"/>
    </location>
</feature>
<evidence type="ECO:0000256" key="1">
    <source>
        <dbReference type="ARBA" id="ARBA00022630"/>
    </source>
</evidence>
<evidence type="ECO:0000256" key="2">
    <source>
        <dbReference type="ARBA" id="ARBA00022643"/>
    </source>
</evidence>
<dbReference type="InterPro" id="IPR000700">
    <property type="entry name" value="PAS-assoc_C"/>
</dbReference>
<proteinExistence type="predicted"/>
<organism evidence="5">
    <name type="scientific">viral metagenome</name>
    <dbReference type="NCBI Taxonomy" id="1070528"/>
    <lineage>
        <taxon>unclassified sequences</taxon>
        <taxon>metagenomes</taxon>
        <taxon>organismal metagenomes</taxon>
    </lineage>
</organism>
<evidence type="ECO:0000259" key="4">
    <source>
        <dbReference type="PROSITE" id="PS50113"/>
    </source>
</evidence>
<dbReference type="SUPFAM" id="SSF55785">
    <property type="entry name" value="PYP-like sensor domain (PAS domain)"/>
    <property type="match status" value="1"/>
</dbReference>
<name>A0A6C0B6P1_9ZZZZ</name>